<keyword evidence="2 5" id="KW-0732">Signal</keyword>
<dbReference type="EMBL" id="CM007656">
    <property type="protein sequence ID" value="ONI02674.1"/>
    <property type="molecule type" value="Genomic_DNA"/>
</dbReference>
<dbReference type="PROSITE" id="PS01010">
    <property type="entry name" value="CRISP_2"/>
    <property type="match status" value="1"/>
</dbReference>
<dbReference type="Gramene" id="ONI02674">
    <property type="protein sequence ID" value="ONI02674"/>
    <property type="gene ID" value="PRUPE_6G214000"/>
</dbReference>
<dbReference type="FunFam" id="3.40.33.10:FF:000006">
    <property type="entry name" value="Putative pathogenesis-related protein 1"/>
    <property type="match status" value="1"/>
</dbReference>
<feature type="signal peptide" evidence="5">
    <location>
        <begin position="1"/>
        <end position="23"/>
    </location>
</feature>
<evidence type="ECO:0000256" key="5">
    <source>
        <dbReference type="SAM" id="SignalP"/>
    </source>
</evidence>
<dbReference type="PROSITE" id="PS01009">
    <property type="entry name" value="CRISP_1"/>
    <property type="match status" value="1"/>
</dbReference>
<evidence type="ECO:0000256" key="4">
    <source>
        <dbReference type="ARBA" id="ARBA00023157"/>
    </source>
</evidence>
<dbReference type="SMART" id="SM00198">
    <property type="entry name" value="SCP"/>
    <property type="match status" value="1"/>
</dbReference>
<evidence type="ECO:0000256" key="3">
    <source>
        <dbReference type="ARBA" id="ARBA00022821"/>
    </source>
</evidence>
<evidence type="ECO:0000313" key="7">
    <source>
        <dbReference type="EMBL" id="ONI02674.1"/>
    </source>
</evidence>
<dbReference type="PRINTS" id="PR00837">
    <property type="entry name" value="V5TPXLIKE"/>
</dbReference>
<dbReference type="PANTHER" id="PTHR10334">
    <property type="entry name" value="CYSTEINE-RICH SECRETORY PROTEIN-RELATED"/>
    <property type="match status" value="1"/>
</dbReference>
<dbReference type="OrthoDB" id="337038at2759"/>
<dbReference type="Gene3D" id="3.40.33.10">
    <property type="entry name" value="CAP"/>
    <property type="match status" value="1"/>
</dbReference>
<dbReference type="InterPro" id="IPR018244">
    <property type="entry name" value="Allrgn_V5/Tpx1_CS"/>
</dbReference>
<reference evidence="7 8" key="1">
    <citation type="journal article" date="2013" name="Nat. Genet.">
        <title>The high-quality draft genome of peach (Prunus persica) identifies unique patterns of genetic diversity, domestication and genome evolution.</title>
        <authorList>
            <consortium name="International Peach Genome Initiative"/>
            <person name="Verde I."/>
            <person name="Abbott A.G."/>
            <person name="Scalabrin S."/>
            <person name="Jung S."/>
            <person name="Shu S."/>
            <person name="Marroni F."/>
            <person name="Zhebentyayeva T."/>
            <person name="Dettori M.T."/>
            <person name="Grimwood J."/>
            <person name="Cattonaro F."/>
            <person name="Zuccolo A."/>
            <person name="Rossini L."/>
            <person name="Jenkins J."/>
            <person name="Vendramin E."/>
            <person name="Meisel L.A."/>
            <person name="Decroocq V."/>
            <person name="Sosinski B."/>
            <person name="Prochnik S."/>
            <person name="Mitros T."/>
            <person name="Policriti A."/>
            <person name="Cipriani G."/>
            <person name="Dondini L."/>
            <person name="Ficklin S."/>
            <person name="Goodstein D.M."/>
            <person name="Xuan P."/>
            <person name="Del Fabbro C."/>
            <person name="Aramini V."/>
            <person name="Copetti D."/>
            <person name="Gonzalez S."/>
            <person name="Horner D.S."/>
            <person name="Falchi R."/>
            <person name="Lucas S."/>
            <person name="Mica E."/>
            <person name="Maldonado J."/>
            <person name="Lazzari B."/>
            <person name="Bielenberg D."/>
            <person name="Pirona R."/>
            <person name="Miculan M."/>
            <person name="Barakat A."/>
            <person name="Testolin R."/>
            <person name="Stella A."/>
            <person name="Tartarini S."/>
            <person name="Tonutti P."/>
            <person name="Arus P."/>
            <person name="Orellana A."/>
            <person name="Wells C."/>
            <person name="Main D."/>
            <person name="Vizzotto G."/>
            <person name="Silva H."/>
            <person name="Salamini F."/>
            <person name="Schmutz J."/>
            <person name="Morgante M."/>
            <person name="Rokhsar D.S."/>
        </authorList>
    </citation>
    <scope>NUCLEOTIDE SEQUENCE [LARGE SCALE GENOMIC DNA]</scope>
    <source>
        <strain evidence="8">cv. Nemared</strain>
    </source>
</reference>
<feature type="domain" description="SCP" evidence="6">
    <location>
        <begin position="33"/>
        <end position="168"/>
    </location>
</feature>
<dbReference type="GO" id="GO:0005615">
    <property type="term" value="C:extracellular space"/>
    <property type="evidence" value="ECO:0000318"/>
    <property type="project" value="GO_Central"/>
</dbReference>
<organism evidence="7 8">
    <name type="scientific">Prunus persica</name>
    <name type="common">Peach</name>
    <name type="synonym">Amygdalus persica</name>
    <dbReference type="NCBI Taxonomy" id="3760"/>
    <lineage>
        <taxon>Eukaryota</taxon>
        <taxon>Viridiplantae</taxon>
        <taxon>Streptophyta</taxon>
        <taxon>Embryophyta</taxon>
        <taxon>Tracheophyta</taxon>
        <taxon>Spermatophyta</taxon>
        <taxon>Magnoliopsida</taxon>
        <taxon>eudicotyledons</taxon>
        <taxon>Gunneridae</taxon>
        <taxon>Pentapetalae</taxon>
        <taxon>rosids</taxon>
        <taxon>fabids</taxon>
        <taxon>Rosales</taxon>
        <taxon>Rosaceae</taxon>
        <taxon>Amygdaloideae</taxon>
        <taxon>Amygdaleae</taxon>
        <taxon>Prunus</taxon>
    </lineage>
</organism>
<accession>A0A251NTP5</accession>
<sequence>MGRVAKFLLAFLCINIWLQATEALRFQFGVQTAKAHDFLRVHNNARKQIGLPPLEWDEKLAEFARHYVNLRAASGCGMIHSNGPYGENIFWGGGKQLWGGRFAVQSWSHEKKFYNHKTNSCIPGQMCGHYTQIVWKDTKRVGCARAACTNGGGQLIICNYDPPGNWLGEKPY</sequence>
<dbReference type="Pfam" id="PF00188">
    <property type="entry name" value="CAP"/>
    <property type="match status" value="1"/>
</dbReference>
<name>A0A251NTP5_PRUPE</name>
<evidence type="ECO:0000256" key="1">
    <source>
        <dbReference type="ARBA" id="ARBA00009923"/>
    </source>
</evidence>
<keyword evidence="4" id="KW-1015">Disulfide bond</keyword>
<dbReference type="InterPro" id="IPR035940">
    <property type="entry name" value="CAP_sf"/>
</dbReference>
<dbReference type="SMR" id="A0A251NTP5"/>
<dbReference type="InterPro" id="IPR001283">
    <property type="entry name" value="CRISP-related"/>
</dbReference>
<gene>
    <name evidence="7" type="ORF">PRUPE_6G214000</name>
</gene>
<dbReference type="Proteomes" id="UP000006882">
    <property type="component" value="Chromosome G6"/>
</dbReference>
<comment type="similarity">
    <text evidence="1">Belongs to the CRISP family.</text>
</comment>
<evidence type="ECO:0000313" key="8">
    <source>
        <dbReference type="Proteomes" id="UP000006882"/>
    </source>
</evidence>
<proteinExistence type="inferred from homology"/>
<dbReference type="InterPro" id="IPR014044">
    <property type="entry name" value="CAP_dom"/>
</dbReference>
<protein>
    <recommendedName>
        <fullName evidence="6">SCP domain-containing protein</fullName>
    </recommendedName>
</protein>
<dbReference type="SUPFAM" id="SSF55797">
    <property type="entry name" value="PR-1-like"/>
    <property type="match status" value="1"/>
</dbReference>
<evidence type="ECO:0000256" key="2">
    <source>
        <dbReference type="ARBA" id="ARBA00022729"/>
    </source>
</evidence>
<dbReference type="CDD" id="cd05381">
    <property type="entry name" value="CAP_PR-1"/>
    <property type="match status" value="1"/>
</dbReference>
<dbReference type="AlphaFoldDB" id="A0A251NTP5"/>
<dbReference type="GO" id="GO:0098542">
    <property type="term" value="P:defense response to other organism"/>
    <property type="evidence" value="ECO:0007669"/>
    <property type="project" value="UniProtKB-ARBA"/>
</dbReference>
<feature type="chain" id="PRO_5012015760" description="SCP domain-containing protein" evidence="5">
    <location>
        <begin position="24"/>
        <end position="172"/>
    </location>
</feature>
<keyword evidence="8" id="KW-1185">Reference proteome</keyword>
<keyword evidence="3" id="KW-0611">Plant defense</keyword>
<dbReference type="eggNOG" id="KOG3017">
    <property type="taxonomic scope" value="Eukaryota"/>
</dbReference>
<evidence type="ECO:0000259" key="6">
    <source>
        <dbReference type="SMART" id="SM00198"/>
    </source>
</evidence>